<reference evidence="1 2" key="1">
    <citation type="journal article" date="2013" name="Genome Announc.">
        <title>Complete Genome Sequence of Burkholderia sp. Strain RPE64, Bacterial Symbiont of the Bean Bug Riptortus pedestris.</title>
        <authorList>
            <person name="Shibata T.F."/>
            <person name="Maeda T."/>
            <person name="Nikoh N."/>
            <person name="Yamaguchi K."/>
            <person name="Oshima K."/>
            <person name="Hattori M."/>
            <person name="Nishiyama T."/>
            <person name="Hasebe M."/>
            <person name="Fukatsu T."/>
            <person name="Kikuchi Y."/>
            <person name="Shigenobu S."/>
        </authorList>
    </citation>
    <scope>NUCLEOTIDE SEQUENCE [LARGE SCALE GENOMIC DNA]</scope>
</reference>
<dbReference type="EMBL" id="AP013058">
    <property type="protein sequence ID" value="BAN22023.1"/>
    <property type="molecule type" value="Genomic_DNA"/>
</dbReference>
<evidence type="ECO:0000313" key="1">
    <source>
        <dbReference type="EMBL" id="BAN22023.1"/>
    </source>
</evidence>
<dbReference type="STRING" id="758793.BRPE64_ACDS02690"/>
<keyword evidence="2" id="KW-1185">Reference proteome</keyword>
<dbReference type="KEGG" id="buo:BRPE64_ACDS02690"/>
<gene>
    <name evidence="1" type="ORF">BRPE64_ACDS02690</name>
</gene>
<evidence type="ECO:0000313" key="2">
    <source>
        <dbReference type="Proteomes" id="UP000013966"/>
    </source>
</evidence>
<accession>R4WEV9</accession>
<sequence>MTIHRQNRALTESAVTGIQSLFHFGKAFSELLRVDSLFLSARINLSSKFKESSHRIPPTRYIEASIGLILWNAKYPHFILRSRHRENHG</sequence>
<protein>
    <submittedName>
        <fullName evidence="1">Uncharacterized protein</fullName>
    </submittedName>
</protein>
<organism evidence="1 2">
    <name type="scientific">Caballeronia insecticola</name>
    <dbReference type="NCBI Taxonomy" id="758793"/>
    <lineage>
        <taxon>Bacteria</taxon>
        <taxon>Pseudomonadati</taxon>
        <taxon>Pseudomonadota</taxon>
        <taxon>Betaproteobacteria</taxon>
        <taxon>Burkholderiales</taxon>
        <taxon>Burkholderiaceae</taxon>
        <taxon>Caballeronia</taxon>
    </lineage>
</organism>
<dbReference type="AlphaFoldDB" id="R4WEV9"/>
<proteinExistence type="predicted"/>
<name>R4WEV9_9BURK</name>
<dbReference type="HOGENOM" id="CLU_2448906_0_0_4"/>
<reference evidence="1 2" key="2">
    <citation type="journal article" date="2018" name="Int. J. Syst. Evol. Microbiol.">
        <title>Burkholderia insecticola sp. nov., a gut symbiotic bacterium of the bean bug Riptortus pedestris.</title>
        <authorList>
            <person name="Takeshita K."/>
            <person name="Tamaki H."/>
            <person name="Ohbayashi T."/>
            <person name="Meng X.-Y."/>
            <person name="Sone T."/>
            <person name="Mitani Y."/>
            <person name="Peeters C."/>
            <person name="Kikuchi Y."/>
            <person name="Vandamme P."/>
        </authorList>
    </citation>
    <scope>NUCLEOTIDE SEQUENCE [LARGE SCALE GENOMIC DNA]</scope>
    <source>
        <strain evidence="1">RPE64</strain>
    </source>
</reference>
<dbReference type="Proteomes" id="UP000013966">
    <property type="component" value="Chromosome 1"/>
</dbReference>